<evidence type="ECO:0000313" key="7">
    <source>
        <dbReference type="Proteomes" id="UP001519363"/>
    </source>
</evidence>
<reference evidence="6 7" key="1">
    <citation type="submission" date="2021-03" db="EMBL/GenBank/DDBJ databases">
        <title>Sequencing the genomes of 1000 actinobacteria strains.</title>
        <authorList>
            <person name="Klenk H.-P."/>
        </authorList>
    </citation>
    <scope>NUCLEOTIDE SEQUENCE [LARGE SCALE GENOMIC DNA]</scope>
    <source>
        <strain evidence="6 7">DSM 44580</strain>
    </source>
</reference>
<protein>
    <submittedName>
        <fullName evidence="6">Signal transduction histidine kinase</fullName>
    </submittedName>
</protein>
<dbReference type="PANTHER" id="PTHR24421:SF61">
    <property type="entry name" value="OXYGEN SENSOR HISTIDINE KINASE NREB"/>
    <property type="match status" value="1"/>
</dbReference>
<feature type="transmembrane region" description="Helical" evidence="4">
    <location>
        <begin position="32"/>
        <end position="53"/>
    </location>
</feature>
<dbReference type="InterPro" id="IPR050482">
    <property type="entry name" value="Sensor_HK_TwoCompSys"/>
</dbReference>
<evidence type="ECO:0000256" key="2">
    <source>
        <dbReference type="ARBA" id="ARBA00022777"/>
    </source>
</evidence>
<evidence type="ECO:0000256" key="3">
    <source>
        <dbReference type="ARBA" id="ARBA00023012"/>
    </source>
</evidence>
<dbReference type="CDD" id="cd16917">
    <property type="entry name" value="HATPase_UhpB-NarQ-NarX-like"/>
    <property type="match status" value="1"/>
</dbReference>
<keyword evidence="1" id="KW-0808">Transferase</keyword>
<feature type="domain" description="Histidine kinase/HSP90-like ATPase" evidence="5">
    <location>
        <begin position="324"/>
        <end position="403"/>
    </location>
</feature>
<dbReference type="Proteomes" id="UP001519363">
    <property type="component" value="Unassembled WGS sequence"/>
</dbReference>
<evidence type="ECO:0000256" key="1">
    <source>
        <dbReference type="ARBA" id="ARBA00022679"/>
    </source>
</evidence>
<keyword evidence="4" id="KW-0472">Membrane</keyword>
<name>A0ABS5A875_9PSEU</name>
<dbReference type="GO" id="GO:0016301">
    <property type="term" value="F:kinase activity"/>
    <property type="evidence" value="ECO:0007669"/>
    <property type="project" value="UniProtKB-KW"/>
</dbReference>
<keyword evidence="7" id="KW-1185">Reference proteome</keyword>
<evidence type="ECO:0000259" key="5">
    <source>
        <dbReference type="Pfam" id="PF02518"/>
    </source>
</evidence>
<gene>
    <name evidence="6" type="ORF">JOF53_001670</name>
</gene>
<dbReference type="Pfam" id="PF02518">
    <property type="entry name" value="HATPase_c"/>
    <property type="match status" value="1"/>
</dbReference>
<feature type="transmembrane region" description="Helical" evidence="4">
    <location>
        <begin position="65"/>
        <end position="83"/>
    </location>
</feature>
<feature type="transmembrane region" description="Helical" evidence="4">
    <location>
        <begin position="134"/>
        <end position="159"/>
    </location>
</feature>
<dbReference type="InterPro" id="IPR003594">
    <property type="entry name" value="HATPase_dom"/>
</dbReference>
<dbReference type="SUPFAM" id="SSF55874">
    <property type="entry name" value="ATPase domain of HSP90 chaperone/DNA topoisomerase II/histidine kinase"/>
    <property type="match status" value="1"/>
</dbReference>
<organism evidence="6 7">
    <name type="scientific">Crossiella equi</name>
    <dbReference type="NCBI Taxonomy" id="130796"/>
    <lineage>
        <taxon>Bacteria</taxon>
        <taxon>Bacillati</taxon>
        <taxon>Actinomycetota</taxon>
        <taxon>Actinomycetes</taxon>
        <taxon>Pseudonocardiales</taxon>
        <taxon>Pseudonocardiaceae</taxon>
        <taxon>Crossiella</taxon>
    </lineage>
</organism>
<dbReference type="RefSeq" id="WP_086788225.1">
    <property type="nucleotide sequence ID" value="NZ_JAGIOO010000001.1"/>
</dbReference>
<feature type="transmembrane region" description="Helical" evidence="4">
    <location>
        <begin position="95"/>
        <end position="114"/>
    </location>
</feature>
<comment type="caution">
    <text evidence="6">The sequence shown here is derived from an EMBL/GenBank/DDBJ whole genome shotgun (WGS) entry which is preliminary data.</text>
</comment>
<dbReference type="InterPro" id="IPR036890">
    <property type="entry name" value="HATPase_C_sf"/>
</dbReference>
<sequence length="410" mass="45317">MKSGDGQRRKPLFKWLDPRFMLAEKGQQRTRWFITVILFCQRVSYLLPASAHLLSSDLTRHASPALNSALLGLAWLWTGYLAFQVRRRGWFSERQVVIDVVFACVLIAVVTANVQEGFQFTTVNWAPKYALGTAALIGAVLPIRVAALVSVAPLAVYVLELGRHTTEEQPLLPAVVGHVNSAIFFFLILYFMTKYLTAQAEYLDEQTEARLRAETREAAERARYETRTRHYRALHDNALATLTAIAMGGLDHRSEQVRARCAKDAEYVRRLIVADTTNAFTGLGDRLAEVVTDAEALGLRVRYVPDTVPGHLPHHVVEAVADASREALNNVAKHAGVQQAWLTVSWVEDTLGVRVVDRGKGFDPVTTPRGQGLTSSISGRMREIGGSVEIDSVAGEGTCVELLWSPNGEV</sequence>
<dbReference type="EMBL" id="JAGIOO010000001">
    <property type="protein sequence ID" value="MBP2472798.1"/>
    <property type="molecule type" value="Genomic_DNA"/>
</dbReference>
<keyword evidence="3" id="KW-0902">Two-component regulatory system</keyword>
<keyword evidence="4" id="KW-0812">Transmembrane</keyword>
<accession>A0ABS5A875</accession>
<keyword evidence="2 6" id="KW-0418">Kinase</keyword>
<dbReference type="Gene3D" id="3.30.565.10">
    <property type="entry name" value="Histidine kinase-like ATPase, C-terminal domain"/>
    <property type="match status" value="1"/>
</dbReference>
<feature type="transmembrane region" description="Helical" evidence="4">
    <location>
        <begin position="171"/>
        <end position="192"/>
    </location>
</feature>
<dbReference type="PANTHER" id="PTHR24421">
    <property type="entry name" value="NITRATE/NITRITE SENSOR PROTEIN NARX-RELATED"/>
    <property type="match status" value="1"/>
</dbReference>
<evidence type="ECO:0000256" key="4">
    <source>
        <dbReference type="SAM" id="Phobius"/>
    </source>
</evidence>
<proteinExistence type="predicted"/>
<evidence type="ECO:0000313" key="6">
    <source>
        <dbReference type="EMBL" id="MBP2472798.1"/>
    </source>
</evidence>
<keyword evidence="4" id="KW-1133">Transmembrane helix</keyword>